<dbReference type="CDD" id="cd00082">
    <property type="entry name" value="HisKA"/>
    <property type="match status" value="1"/>
</dbReference>
<keyword evidence="7" id="KW-0812">Transmembrane</keyword>
<dbReference type="InterPro" id="IPR004358">
    <property type="entry name" value="Sig_transdc_His_kin-like_C"/>
</dbReference>
<dbReference type="InterPro" id="IPR005467">
    <property type="entry name" value="His_kinase_dom"/>
</dbReference>
<feature type="transmembrane region" description="Helical" evidence="7">
    <location>
        <begin position="21"/>
        <end position="39"/>
    </location>
</feature>
<dbReference type="SMART" id="SM00387">
    <property type="entry name" value="HATPase_c"/>
    <property type="match status" value="1"/>
</dbReference>
<keyword evidence="4" id="KW-0808">Transferase</keyword>
<comment type="caution">
    <text evidence="9">The sequence shown here is derived from an EMBL/GenBank/DDBJ whole genome shotgun (WGS) entry which is preliminary data.</text>
</comment>
<keyword evidence="5 9" id="KW-0418">Kinase</keyword>
<evidence type="ECO:0000256" key="4">
    <source>
        <dbReference type="ARBA" id="ARBA00022679"/>
    </source>
</evidence>
<keyword evidence="6" id="KW-0902">Two-component regulatory system</keyword>
<accession>A0A4U0NAE1</accession>
<dbReference type="GO" id="GO:0000155">
    <property type="term" value="F:phosphorelay sensor kinase activity"/>
    <property type="evidence" value="ECO:0007669"/>
    <property type="project" value="InterPro"/>
</dbReference>
<evidence type="ECO:0000256" key="1">
    <source>
        <dbReference type="ARBA" id="ARBA00000085"/>
    </source>
</evidence>
<dbReference type="Gene3D" id="3.30.565.10">
    <property type="entry name" value="Histidine kinase-like ATPase, C-terminal domain"/>
    <property type="match status" value="1"/>
</dbReference>
<dbReference type="Gene3D" id="1.10.287.130">
    <property type="match status" value="1"/>
</dbReference>
<comment type="catalytic activity">
    <reaction evidence="1">
        <text>ATP + protein L-histidine = ADP + protein N-phospho-L-histidine.</text>
        <dbReference type="EC" id="2.7.13.3"/>
    </reaction>
</comment>
<protein>
    <recommendedName>
        <fullName evidence="2">histidine kinase</fullName>
        <ecNumber evidence="2">2.7.13.3</ecNumber>
    </recommendedName>
</protein>
<dbReference type="InterPro" id="IPR003594">
    <property type="entry name" value="HATPase_dom"/>
</dbReference>
<dbReference type="Proteomes" id="UP000306808">
    <property type="component" value="Unassembled WGS sequence"/>
</dbReference>
<dbReference type="PANTHER" id="PTHR43711">
    <property type="entry name" value="TWO-COMPONENT HISTIDINE KINASE"/>
    <property type="match status" value="1"/>
</dbReference>
<dbReference type="PRINTS" id="PR00344">
    <property type="entry name" value="BCTRLSENSOR"/>
</dbReference>
<evidence type="ECO:0000256" key="2">
    <source>
        <dbReference type="ARBA" id="ARBA00012438"/>
    </source>
</evidence>
<keyword evidence="3" id="KW-0597">Phosphoprotein</keyword>
<keyword evidence="7" id="KW-0472">Membrane</keyword>
<evidence type="ECO:0000256" key="3">
    <source>
        <dbReference type="ARBA" id="ARBA00022553"/>
    </source>
</evidence>
<dbReference type="Pfam" id="PF02518">
    <property type="entry name" value="HATPase_c"/>
    <property type="match status" value="1"/>
</dbReference>
<dbReference type="PROSITE" id="PS50109">
    <property type="entry name" value="HIS_KIN"/>
    <property type="match status" value="1"/>
</dbReference>
<dbReference type="EC" id="2.7.13.3" evidence="2"/>
<keyword evidence="7" id="KW-1133">Transmembrane helix</keyword>
<organism evidence="9 10">
    <name type="scientific">Sphingobacterium olei</name>
    <dbReference type="NCBI Taxonomy" id="2571155"/>
    <lineage>
        <taxon>Bacteria</taxon>
        <taxon>Pseudomonadati</taxon>
        <taxon>Bacteroidota</taxon>
        <taxon>Sphingobacteriia</taxon>
        <taxon>Sphingobacteriales</taxon>
        <taxon>Sphingobacteriaceae</taxon>
        <taxon>Sphingobacterium</taxon>
    </lineage>
</organism>
<evidence type="ECO:0000259" key="8">
    <source>
        <dbReference type="PROSITE" id="PS50109"/>
    </source>
</evidence>
<dbReference type="InterPro" id="IPR036890">
    <property type="entry name" value="HATPase_C_sf"/>
</dbReference>
<name>A0A4U0NAE1_9SPHI</name>
<evidence type="ECO:0000256" key="7">
    <source>
        <dbReference type="SAM" id="Phobius"/>
    </source>
</evidence>
<dbReference type="CDD" id="cd00075">
    <property type="entry name" value="HATPase"/>
    <property type="match status" value="1"/>
</dbReference>
<dbReference type="InterPro" id="IPR036097">
    <property type="entry name" value="HisK_dim/P_sf"/>
</dbReference>
<reference evidence="9 10" key="1">
    <citation type="submission" date="2019-04" db="EMBL/GenBank/DDBJ databases">
        <title>Sphingobacterium olei sp. nov., isolated from oil-contaminated soil.</title>
        <authorList>
            <person name="Liu B."/>
        </authorList>
    </citation>
    <scope>NUCLEOTIDE SEQUENCE [LARGE SCALE GENOMIC DNA]</scope>
    <source>
        <strain evidence="9 10">HAL-9</strain>
    </source>
</reference>
<evidence type="ECO:0000256" key="6">
    <source>
        <dbReference type="ARBA" id="ARBA00023012"/>
    </source>
</evidence>
<keyword evidence="10" id="KW-1185">Reference proteome</keyword>
<dbReference type="OrthoDB" id="921707at2"/>
<evidence type="ECO:0000256" key="5">
    <source>
        <dbReference type="ARBA" id="ARBA00022777"/>
    </source>
</evidence>
<feature type="transmembrane region" description="Helical" evidence="7">
    <location>
        <begin position="219"/>
        <end position="240"/>
    </location>
</feature>
<dbReference type="Pfam" id="PF00512">
    <property type="entry name" value="HisKA"/>
    <property type="match status" value="1"/>
</dbReference>
<dbReference type="InterPro" id="IPR003661">
    <property type="entry name" value="HisK_dim/P_dom"/>
</dbReference>
<gene>
    <name evidence="9" type="ORF">FAZ15_21235</name>
</gene>
<evidence type="ECO:0000313" key="10">
    <source>
        <dbReference type="Proteomes" id="UP000306808"/>
    </source>
</evidence>
<feature type="domain" description="Histidine kinase" evidence="8">
    <location>
        <begin position="260"/>
        <end position="474"/>
    </location>
</feature>
<dbReference type="PANTHER" id="PTHR43711:SF1">
    <property type="entry name" value="HISTIDINE KINASE 1"/>
    <property type="match status" value="1"/>
</dbReference>
<dbReference type="SMART" id="SM00388">
    <property type="entry name" value="HisKA"/>
    <property type="match status" value="1"/>
</dbReference>
<dbReference type="SUPFAM" id="SSF55874">
    <property type="entry name" value="ATPase domain of HSP90 chaperone/DNA topoisomerase II/histidine kinase"/>
    <property type="match status" value="1"/>
</dbReference>
<dbReference type="InterPro" id="IPR050736">
    <property type="entry name" value="Sensor_HK_Regulatory"/>
</dbReference>
<dbReference type="SUPFAM" id="SSF47384">
    <property type="entry name" value="Homodimeric domain of signal transducing histidine kinase"/>
    <property type="match status" value="1"/>
</dbReference>
<proteinExistence type="predicted"/>
<dbReference type="AlphaFoldDB" id="A0A4U0NAE1"/>
<sequence length="474" mass="55364">MLLMSALLSLIMYIREYKYKILAFSALFFLILIQFKFLISTYEIRNSQYFFAEKELLNRRYRESIVNDYVYPGGKKIIDNILLTEIDTLSVLYNSDKNNFKSYSDSLYKKIIYDLRNGSKGDTFFTSLVMGSLNEEQLLYCITLRDLSVTVDGVNYIALYPQDQNERSDMPINGSLDDFSKENEVSNISVSSPDPKTYRISYGLYVDHVSRRINLIQQMLPIFFFSLVSVAMIIIIYVMIYQNWRKQKRLTMMTTDFLNSVTHEFNTPLASIIVANQSLKNLQIEDEKLQLIHAVIQRQSLRLQRLINQTISVTKLEEESVERSFYDIQDLLRQILYDYNINKTSEVDIRFDDQVRSSAQPILLNEFLFTTLVFNLLENAVKFNANKKKRIDVVLRRLNNELQISISDNGIGISEKARNKVFEQFYRESGELKKSGLGLGLFYVKKIVEFHKWRIKLNSALGKGSEFIIIISRD</sequence>
<evidence type="ECO:0000313" key="9">
    <source>
        <dbReference type="EMBL" id="TJZ50877.1"/>
    </source>
</evidence>
<dbReference type="EMBL" id="SUME01000012">
    <property type="protein sequence ID" value="TJZ50877.1"/>
    <property type="molecule type" value="Genomic_DNA"/>
</dbReference>